<evidence type="ECO:0000256" key="8">
    <source>
        <dbReference type="RuleBase" id="RU003953"/>
    </source>
</evidence>
<keyword evidence="7" id="KW-0460">Magnesium</keyword>
<reference evidence="11 12" key="1">
    <citation type="submission" date="2007-08" db="EMBL/GenBank/DDBJ databases">
        <authorList>
            <person name="Fulton L."/>
            <person name="Clifton S."/>
            <person name="Fulton B."/>
            <person name="Xu J."/>
            <person name="Minx P."/>
            <person name="Pepin K.H."/>
            <person name="Johnson M."/>
            <person name="Thiruvilangam P."/>
            <person name="Bhonagiri V."/>
            <person name="Nash W.E."/>
            <person name="Mardis E.R."/>
            <person name="Wilson R.K."/>
        </authorList>
    </citation>
    <scope>NUCLEOTIDE SEQUENCE [LARGE SCALE GENOMIC DNA]</scope>
    <source>
        <strain evidence="12">ATCC BAA-613 / DSM 15670 / CCUG 46953 / JCM 12243 / WAL 16351</strain>
    </source>
</reference>
<keyword evidence="3" id="KW-0819">tRNA processing</keyword>
<proteinExistence type="inferred from homology"/>
<dbReference type="HOGENOM" id="CLU_015961_3_1_9"/>
<dbReference type="EMBL" id="ABCC02000052">
    <property type="protein sequence ID" value="EDP13285.1"/>
    <property type="molecule type" value="Genomic_DNA"/>
</dbReference>
<dbReference type="GO" id="GO:0000166">
    <property type="term" value="F:nucleotide binding"/>
    <property type="evidence" value="ECO:0007669"/>
    <property type="project" value="UniProtKB-KW"/>
</dbReference>
<accession>A8S304</accession>
<dbReference type="InterPro" id="IPR002646">
    <property type="entry name" value="PolA_pol_head_dom"/>
</dbReference>
<dbReference type="SUPFAM" id="SSF81301">
    <property type="entry name" value="Nucleotidyltransferase"/>
    <property type="match status" value="1"/>
</dbReference>
<name>A8S304_ENTBW</name>
<dbReference type="eggNOG" id="COG0617">
    <property type="taxonomic scope" value="Bacteria"/>
</dbReference>
<dbReference type="GO" id="GO:0000049">
    <property type="term" value="F:tRNA binding"/>
    <property type="evidence" value="ECO:0007669"/>
    <property type="project" value="TreeGrafter"/>
</dbReference>
<dbReference type="SUPFAM" id="SSF81891">
    <property type="entry name" value="Poly A polymerase C-terminal region-like"/>
    <property type="match status" value="1"/>
</dbReference>
<comment type="similarity">
    <text evidence="8">Belongs to the tRNA nucleotidyltransferase/poly(A) polymerase family.</text>
</comment>
<dbReference type="GO" id="GO:0008033">
    <property type="term" value="P:tRNA processing"/>
    <property type="evidence" value="ECO:0007669"/>
    <property type="project" value="UniProtKB-KW"/>
</dbReference>
<evidence type="ECO:0000256" key="6">
    <source>
        <dbReference type="ARBA" id="ARBA00022741"/>
    </source>
</evidence>
<reference evidence="11 12" key="2">
    <citation type="submission" date="2007-09" db="EMBL/GenBank/DDBJ databases">
        <title>Draft genome sequence of Clostridium bolteae (ATCC BAA-613).</title>
        <authorList>
            <person name="Sudarsanam P."/>
            <person name="Ley R."/>
            <person name="Guruge J."/>
            <person name="Turnbaugh P.J."/>
            <person name="Mahowald M."/>
            <person name="Liep D."/>
            <person name="Gordon J."/>
        </authorList>
    </citation>
    <scope>NUCLEOTIDE SEQUENCE [LARGE SCALE GENOMIC DNA]</scope>
    <source>
        <strain evidence="12">ATCC BAA-613 / DSM 15670 / CCUG 46953 / JCM 12243 / WAL 16351</strain>
    </source>
</reference>
<dbReference type="InterPro" id="IPR050264">
    <property type="entry name" value="Bact_CCA-adding_enz_type3_sf"/>
</dbReference>
<dbReference type="Proteomes" id="UP000005396">
    <property type="component" value="Unassembled WGS sequence"/>
</dbReference>
<gene>
    <name evidence="11" type="ORF">CLOBOL_06451</name>
</gene>
<evidence type="ECO:0000256" key="5">
    <source>
        <dbReference type="ARBA" id="ARBA00022723"/>
    </source>
</evidence>
<evidence type="ECO:0008006" key="13">
    <source>
        <dbReference type="Google" id="ProtNLM"/>
    </source>
</evidence>
<protein>
    <recommendedName>
        <fullName evidence="13">CCA tRNA nucleotidyltransferase</fullName>
    </recommendedName>
</protein>
<keyword evidence="2 8" id="KW-0808">Transferase</keyword>
<dbReference type="Pfam" id="PF01743">
    <property type="entry name" value="PolyA_pol"/>
    <property type="match status" value="1"/>
</dbReference>
<evidence type="ECO:0000256" key="4">
    <source>
        <dbReference type="ARBA" id="ARBA00022695"/>
    </source>
</evidence>
<evidence type="ECO:0000256" key="3">
    <source>
        <dbReference type="ARBA" id="ARBA00022694"/>
    </source>
</evidence>
<dbReference type="Gene3D" id="3.30.460.10">
    <property type="entry name" value="Beta Polymerase, domain 2"/>
    <property type="match status" value="1"/>
</dbReference>
<evidence type="ECO:0000256" key="1">
    <source>
        <dbReference type="ARBA" id="ARBA00001946"/>
    </source>
</evidence>
<dbReference type="AlphaFoldDB" id="A8S304"/>
<comment type="caution">
    <text evidence="11">The sequence shown here is derived from an EMBL/GenBank/DDBJ whole genome shotgun (WGS) entry which is preliminary data.</text>
</comment>
<comment type="cofactor">
    <cofactor evidence="1">
        <name>Mg(2+)</name>
        <dbReference type="ChEBI" id="CHEBI:18420"/>
    </cofactor>
</comment>
<dbReference type="GO" id="GO:0046872">
    <property type="term" value="F:metal ion binding"/>
    <property type="evidence" value="ECO:0007669"/>
    <property type="project" value="UniProtKB-KW"/>
</dbReference>
<feature type="domain" description="Poly A polymerase head" evidence="9">
    <location>
        <begin position="29"/>
        <end position="149"/>
    </location>
</feature>
<evidence type="ECO:0000313" key="12">
    <source>
        <dbReference type="Proteomes" id="UP000005396"/>
    </source>
</evidence>
<sequence length="442" mass="49643">MRKQTDMEIRIPAPAEEIINKLNEHGYEAYVVGGCVRDMLLGREPGDWDITTSALPEQVKEVFRRTVDTGIQHGTVTVMMGKEGYEVTTYRIDGEYSDGRHPNSVEFTPDLVEDLKRRDFTINAMAYNSHTGFVDKFGGVEDLEKGIIRCVGEPMDRFTEDALRILRAIRFSAQLGFSIEERTYEAIKVIAPNMVHVSKERIQVELTKLLLSSHPDYISLVYETGISPFVSEKFHGAYAADSGDWAVPSIPAGVPAVKHMRWAAFLRECSASQAAGILKDLKLDNDTSYRVRTLVEWQGKKVGAEDGEKDCLKHGKEEGMKEIAKQPEPSRASIRRAMSQMEPELFDDLLTLKMCLSEDASDDRESQWLCQVRDLTEEIRSNRDCISLKTLAVSGHDIMGAGVKPGREVGNTLARLLDMVLEEPQRNTKEYLLAHLGQSAEK</sequence>
<evidence type="ECO:0000259" key="9">
    <source>
        <dbReference type="Pfam" id="PF01743"/>
    </source>
</evidence>
<keyword evidence="5" id="KW-0479">Metal-binding</keyword>
<dbReference type="NCBIfam" id="NF009814">
    <property type="entry name" value="PRK13299.1"/>
    <property type="match status" value="1"/>
</dbReference>
<dbReference type="Pfam" id="PF12627">
    <property type="entry name" value="PolyA_pol_RNAbd"/>
    <property type="match status" value="1"/>
</dbReference>
<organism evidence="11 12">
    <name type="scientific">Enterocloster bolteae (strain ATCC BAA-613 / DSM 15670 / CCUG 46953 / JCM 12243 / WAL 16351)</name>
    <name type="common">Clostridium bolteae</name>
    <dbReference type="NCBI Taxonomy" id="411902"/>
    <lineage>
        <taxon>Bacteria</taxon>
        <taxon>Bacillati</taxon>
        <taxon>Bacillota</taxon>
        <taxon>Clostridia</taxon>
        <taxon>Lachnospirales</taxon>
        <taxon>Lachnospiraceae</taxon>
        <taxon>Enterocloster</taxon>
    </lineage>
</organism>
<evidence type="ECO:0000256" key="7">
    <source>
        <dbReference type="ARBA" id="ARBA00022842"/>
    </source>
</evidence>
<dbReference type="Gene3D" id="1.10.3090.10">
    <property type="entry name" value="cca-adding enzyme, domain 2"/>
    <property type="match status" value="1"/>
</dbReference>
<dbReference type="CDD" id="cd05398">
    <property type="entry name" value="NT_ClassII-CCAase"/>
    <property type="match status" value="1"/>
</dbReference>
<keyword evidence="8" id="KW-0694">RNA-binding</keyword>
<dbReference type="InterPro" id="IPR043519">
    <property type="entry name" value="NT_sf"/>
</dbReference>
<evidence type="ECO:0000256" key="2">
    <source>
        <dbReference type="ARBA" id="ARBA00022679"/>
    </source>
</evidence>
<dbReference type="PaxDb" id="411902-CLOBOL_06451"/>
<dbReference type="GO" id="GO:0016779">
    <property type="term" value="F:nucleotidyltransferase activity"/>
    <property type="evidence" value="ECO:0007669"/>
    <property type="project" value="UniProtKB-KW"/>
</dbReference>
<dbReference type="Gene3D" id="1.10.246.80">
    <property type="match status" value="1"/>
</dbReference>
<dbReference type="PANTHER" id="PTHR46173">
    <property type="entry name" value="CCA TRNA NUCLEOTIDYLTRANSFERASE 1, MITOCHONDRIAL"/>
    <property type="match status" value="1"/>
</dbReference>
<keyword evidence="4" id="KW-0548">Nucleotidyltransferase</keyword>
<feature type="domain" description="tRNA nucleotidyltransferase/poly(A) polymerase RNA and SrmB- binding" evidence="10">
    <location>
        <begin position="176"/>
        <end position="226"/>
    </location>
</feature>
<evidence type="ECO:0000259" key="10">
    <source>
        <dbReference type="Pfam" id="PF12627"/>
    </source>
</evidence>
<dbReference type="PANTHER" id="PTHR46173:SF1">
    <property type="entry name" value="CCA TRNA NUCLEOTIDYLTRANSFERASE 1, MITOCHONDRIAL"/>
    <property type="match status" value="1"/>
</dbReference>
<keyword evidence="6" id="KW-0547">Nucleotide-binding</keyword>
<dbReference type="InterPro" id="IPR032828">
    <property type="entry name" value="PolyA_RNA-bd"/>
</dbReference>
<evidence type="ECO:0000313" key="11">
    <source>
        <dbReference type="EMBL" id="EDP13285.1"/>
    </source>
</evidence>